<evidence type="ECO:0000313" key="6">
    <source>
        <dbReference type="EMBL" id="JAI49796.1"/>
    </source>
</evidence>
<dbReference type="EMBL" id="GDHF01016351">
    <property type="protein sequence ID" value="JAI35963.1"/>
    <property type="molecule type" value="Transcribed_RNA"/>
</dbReference>
<dbReference type="EMBL" id="GDHF01002819">
    <property type="protein sequence ID" value="JAI49495.1"/>
    <property type="molecule type" value="Transcribed_RNA"/>
</dbReference>
<gene>
    <name evidence="1" type="ORF">c1_g1_i1</name>
    <name evidence="4" type="ORF">c1_g2_i1</name>
    <name evidence="5" type="ORF">c1_g2_i3</name>
    <name evidence="6" type="ORF">c1_g2_i4</name>
    <name evidence="2" type="ORF">c1_g2_i6</name>
    <name evidence="3" type="ORF">c1_g2_i7</name>
</gene>
<dbReference type="EMBL" id="GDHF01002518">
    <property type="protein sequence ID" value="JAI49796.1"/>
    <property type="molecule type" value="Transcribed_RNA"/>
</dbReference>
<evidence type="ECO:0000313" key="3">
    <source>
        <dbReference type="EMBL" id="JAI35963.1"/>
    </source>
</evidence>
<dbReference type="EMBL" id="GDHF01015652">
    <property type="protein sequence ID" value="JAI36662.1"/>
    <property type="molecule type" value="Transcribed_RNA"/>
</dbReference>
<protein>
    <submittedName>
        <fullName evidence="3">Uncharacterized protein</fullName>
    </submittedName>
</protein>
<name>A0A0K8VAR4_BACLA</name>
<accession>A0A0K8VAR4</accession>
<feature type="non-terminal residue" evidence="3">
    <location>
        <position position="1"/>
    </location>
</feature>
<reference evidence="3" key="1">
    <citation type="submission" date="2015-06" db="EMBL/GenBank/DDBJ databases">
        <authorList>
            <person name="Hoefler B.C."/>
            <person name="Straight P.D."/>
        </authorList>
    </citation>
    <scope>NUCLEOTIDE SEQUENCE</scope>
</reference>
<evidence type="ECO:0000313" key="4">
    <source>
        <dbReference type="EMBL" id="JAI36662.1"/>
    </source>
</evidence>
<organism evidence="3">
    <name type="scientific">Bactrocera latifrons</name>
    <name type="common">Malaysian fruit fly</name>
    <name type="synonym">Chaetodacus latifrons</name>
    <dbReference type="NCBI Taxonomy" id="174628"/>
    <lineage>
        <taxon>Eukaryota</taxon>
        <taxon>Metazoa</taxon>
        <taxon>Ecdysozoa</taxon>
        <taxon>Arthropoda</taxon>
        <taxon>Hexapoda</taxon>
        <taxon>Insecta</taxon>
        <taxon>Pterygota</taxon>
        <taxon>Neoptera</taxon>
        <taxon>Endopterygota</taxon>
        <taxon>Diptera</taxon>
        <taxon>Brachycera</taxon>
        <taxon>Muscomorpha</taxon>
        <taxon>Tephritoidea</taxon>
        <taxon>Tephritidae</taxon>
        <taxon>Bactrocera</taxon>
        <taxon>Bactrocera</taxon>
    </lineage>
</organism>
<dbReference type="AlphaFoldDB" id="A0A0K8VAR4"/>
<dbReference type="EMBL" id="GDHF01023047">
    <property type="protein sequence ID" value="JAI29267.1"/>
    <property type="molecule type" value="Transcribed_RNA"/>
</dbReference>
<proteinExistence type="predicted"/>
<evidence type="ECO:0000313" key="1">
    <source>
        <dbReference type="EMBL" id="JAI26872.1"/>
    </source>
</evidence>
<dbReference type="Pfam" id="PF03564">
    <property type="entry name" value="DUF1759"/>
    <property type="match status" value="1"/>
</dbReference>
<dbReference type="EMBL" id="GDHF01025442">
    <property type="protein sequence ID" value="JAI26872.1"/>
    <property type="molecule type" value="Transcribed_RNA"/>
</dbReference>
<dbReference type="InterPro" id="IPR005312">
    <property type="entry name" value="DUF1759"/>
</dbReference>
<evidence type="ECO:0000313" key="5">
    <source>
        <dbReference type="EMBL" id="JAI49495.1"/>
    </source>
</evidence>
<sequence length="115" mass="13475">LNKNKTRFEIQSQPSSAYHLIHNNEQISSSEKMLLCLKGEAARLIQHLQISADNYKAAWSILKERYDNKRILLTTQWDRIMDHKVINIDNVESVRQLLDGKIIHLLTHCLIKQIE</sequence>
<evidence type="ECO:0000313" key="2">
    <source>
        <dbReference type="EMBL" id="JAI29267.1"/>
    </source>
</evidence>